<keyword evidence="3" id="KW-0804">Transcription</keyword>
<keyword evidence="6" id="KW-1185">Reference proteome</keyword>
<dbReference type="Gene3D" id="1.10.10.60">
    <property type="entry name" value="Homeodomain-like"/>
    <property type="match status" value="1"/>
</dbReference>
<evidence type="ECO:0000256" key="1">
    <source>
        <dbReference type="ARBA" id="ARBA00023015"/>
    </source>
</evidence>
<dbReference type="Pfam" id="PF20240">
    <property type="entry name" value="DUF6597"/>
    <property type="match status" value="1"/>
</dbReference>
<comment type="caution">
    <text evidence="5">The sequence shown here is derived from an EMBL/GenBank/DDBJ whole genome shotgun (WGS) entry which is preliminary data.</text>
</comment>
<dbReference type="AlphaFoldDB" id="A0A5N0V0S2"/>
<dbReference type="GO" id="GO:0003700">
    <property type="term" value="F:DNA-binding transcription factor activity"/>
    <property type="evidence" value="ECO:0007669"/>
    <property type="project" value="InterPro"/>
</dbReference>
<reference evidence="5" key="1">
    <citation type="submission" date="2019-09" db="EMBL/GenBank/DDBJ databases">
        <authorList>
            <person name="Teo W.F.A."/>
            <person name="Duangmal K."/>
        </authorList>
    </citation>
    <scope>NUCLEOTIDE SEQUENCE [LARGE SCALE GENOMIC DNA]</scope>
    <source>
        <strain evidence="5">K81G1</strain>
    </source>
</reference>
<dbReference type="PANTHER" id="PTHR46796">
    <property type="entry name" value="HTH-TYPE TRANSCRIPTIONAL ACTIVATOR RHAS-RELATED"/>
    <property type="match status" value="1"/>
</dbReference>
<dbReference type="PROSITE" id="PS01124">
    <property type="entry name" value="HTH_ARAC_FAMILY_2"/>
    <property type="match status" value="1"/>
</dbReference>
<evidence type="ECO:0000259" key="4">
    <source>
        <dbReference type="PROSITE" id="PS01124"/>
    </source>
</evidence>
<accession>A0A5N0V0S2</accession>
<feature type="domain" description="HTH araC/xylS-type" evidence="4">
    <location>
        <begin position="155"/>
        <end position="239"/>
    </location>
</feature>
<dbReference type="Pfam" id="PF12833">
    <property type="entry name" value="HTH_18"/>
    <property type="match status" value="1"/>
</dbReference>
<keyword evidence="1" id="KW-0805">Transcription regulation</keyword>
<dbReference type="InterPro" id="IPR046532">
    <property type="entry name" value="DUF6597"/>
</dbReference>
<dbReference type="RefSeq" id="WP_144752723.1">
    <property type="nucleotide sequence ID" value="NZ_VMNW02000026.1"/>
</dbReference>
<dbReference type="InterPro" id="IPR018060">
    <property type="entry name" value="HTH_AraC"/>
</dbReference>
<dbReference type="GO" id="GO:0043565">
    <property type="term" value="F:sequence-specific DNA binding"/>
    <property type="evidence" value="ECO:0007669"/>
    <property type="project" value="InterPro"/>
</dbReference>
<proteinExistence type="predicted"/>
<keyword evidence="2" id="KW-0238">DNA-binding</keyword>
<protein>
    <submittedName>
        <fullName evidence="5">Helix-turn-helix domain-containing protein</fullName>
    </submittedName>
</protein>
<dbReference type="InterPro" id="IPR050204">
    <property type="entry name" value="AraC_XylS_family_regulators"/>
</dbReference>
<dbReference type="OrthoDB" id="2559672at2"/>
<evidence type="ECO:0000256" key="2">
    <source>
        <dbReference type="ARBA" id="ARBA00023125"/>
    </source>
</evidence>
<name>A0A5N0V0S2_9PSEU</name>
<dbReference type="Proteomes" id="UP000319769">
    <property type="component" value="Unassembled WGS sequence"/>
</dbReference>
<dbReference type="SMART" id="SM00342">
    <property type="entry name" value="HTH_ARAC"/>
    <property type="match status" value="1"/>
</dbReference>
<gene>
    <name evidence="5" type="ORF">FPZ12_019030</name>
</gene>
<sequence>MSPAAAPALNETDPVSVYRELPGAGVLRCWWEQRVHEMPKMQRVLPDACADVLVSADGEASLIGPTMSVALHDLRPGTSFRAVRFQPGALRSALGLSAAEVRDQVLPLTSVLPDRAARLLAEQVWACRFPEALRPIGFDPRVREAVRLLWSWRDVDRVAAELGLTARHLRRLLVENAGVGPKAVQRVGRLQRFLTFAEQCYPVATLADLAAEAGYADQAHLAREVRDLAGLPPSALLRERSASGVETAGAGADRLG</sequence>
<dbReference type="EMBL" id="VMNW02000026">
    <property type="protein sequence ID" value="KAA9159986.1"/>
    <property type="molecule type" value="Genomic_DNA"/>
</dbReference>
<organism evidence="5 6">
    <name type="scientific">Amycolatopsis acidicola</name>
    <dbReference type="NCBI Taxonomy" id="2596893"/>
    <lineage>
        <taxon>Bacteria</taxon>
        <taxon>Bacillati</taxon>
        <taxon>Actinomycetota</taxon>
        <taxon>Actinomycetes</taxon>
        <taxon>Pseudonocardiales</taxon>
        <taxon>Pseudonocardiaceae</taxon>
        <taxon>Amycolatopsis</taxon>
    </lineage>
</organism>
<evidence type="ECO:0000313" key="6">
    <source>
        <dbReference type="Proteomes" id="UP000319769"/>
    </source>
</evidence>
<evidence type="ECO:0000256" key="3">
    <source>
        <dbReference type="ARBA" id="ARBA00023163"/>
    </source>
</evidence>
<evidence type="ECO:0000313" key="5">
    <source>
        <dbReference type="EMBL" id="KAA9159986.1"/>
    </source>
</evidence>